<dbReference type="RefSeq" id="WP_051491903.1">
    <property type="nucleotide sequence ID" value="NZ_JAME01000012.1"/>
</dbReference>
<feature type="transmembrane region" description="Helical" evidence="1">
    <location>
        <begin position="42"/>
        <end position="60"/>
    </location>
</feature>
<name>X7FAJ1_9RHOB</name>
<sequence>MRHVIRKQTKADFSARVMRIDPYYATHGKTWSDDRPKQRMPILSIGLGFGWLYLVAAVARNHDHVRTSLASGALPQHLHGWVMGGLSALLAISAVMVSLHLLRFALRPRGARGNSGPILAGGLAALALAYTPPSVVEAGMGFMDQNSQSLLRTANRHVEDHTGIDLTDFVLASR</sequence>
<gene>
    <name evidence="2" type="ORF">RISW2_02785</name>
</gene>
<evidence type="ECO:0000313" key="2">
    <source>
        <dbReference type="EMBL" id="ETX29111.1"/>
    </source>
</evidence>
<feature type="transmembrane region" description="Helical" evidence="1">
    <location>
        <begin position="80"/>
        <end position="102"/>
    </location>
</feature>
<reference evidence="2 3" key="1">
    <citation type="submission" date="2014-01" db="EMBL/GenBank/DDBJ databases">
        <title>Roseivivax isoporae LMG 25204 Genome Sequencing.</title>
        <authorList>
            <person name="Lai Q."/>
            <person name="Li G."/>
            <person name="Shao Z."/>
        </authorList>
    </citation>
    <scope>NUCLEOTIDE SEQUENCE [LARGE SCALE GENOMIC DNA]</scope>
    <source>
        <strain evidence="2 3">LMG 25204</strain>
    </source>
</reference>
<keyword evidence="1" id="KW-0472">Membrane</keyword>
<evidence type="ECO:0000256" key="1">
    <source>
        <dbReference type="SAM" id="Phobius"/>
    </source>
</evidence>
<accession>X7FAJ1</accession>
<proteinExistence type="predicted"/>
<comment type="caution">
    <text evidence="2">The sequence shown here is derived from an EMBL/GenBank/DDBJ whole genome shotgun (WGS) entry which is preliminary data.</text>
</comment>
<dbReference type="STRING" id="1449351.RISW2_02785"/>
<keyword evidence="1" id="KW-1133">Transmembrane helix</keyword>
<dbReference type="AlphaFoldDB" id="X7FAJ1"/>
<protein>
    <submittedName>
        <fullName evidence="2">Uncharacterized protein</fullName>
    </submittedName>
</protein>
<dbReference type="eggNOG" id="ENOG5032W7J">
    <property type="taxonomic scope" value="Bacteria"/>
</dbReference>
<evidence type="ECO:0000313" key="3">
    <source>
        <dbReference type="Proteomes" id="UP000023430"/>
    </source>
</evidence>
<dbReference type="OrthoDB" id="7844799at2"/>
<keyword evidence="3" id="KW-1185">Reference proteome</keyword>
<keyword evidence="1" id="KW-0812">Transmembrane</keyword>
<dbReference type="Proteomes" id="UP000023430">
    <property type="component" value="Unassembled WGS sequence"/>
</dbReference>
<dbReference type="EMBL" id="JAME01000012">
    <property type="protein sequence ID" value="ETX29111.1"/>
    <property type="molecule type" value="Genomic_DNA"/>
</dbReference>
<organism evidence="2 3">
    <name type="scientific">Roseivivax isoporae LMG 25204</name>
    <dbReference type="NCBI Taxonomy" id="1449351"/>
    <lineage>
        <taxon>Bacteria</taxon>
        <taxon>Pseudomonadati</taxon>
        <taxon>Pseudomonadota</taxon>
        <taxon>Alphaproteobacteria</taxon>
        <taxon>Rhodobacterales</taxon>
        <taxon>Roseobacteraceae</taxon>
        <taxon>Roseivivax</taxon>
    </lineage>
</organism>